<protein>
    <recommendedName>
        <fullName evidence="3">CBM-cenC domain-containing protein</fullName>
    </recommendedName>
</protein>
<keyword evidence="1" id="KW-0378">Hydrolase</keyword>
<proteinExistence type="predicted"/>
<comment type="caution">
    <text evidence="4">The sequence shown here is derived from an EMBL/GenBank/DDBJ whole genome shotgun (WGS) entry which is preliminary data.</text>
</comment>
<dbReference type="SUPFAM" id="SSF49785">
    <property type="entry name" value="Galactose-binding domain-like"/>
    <property type="match status" value="1"/>
</dbReference>
<sequence>MVSSAKTTTVTASSNYLSTEESSVAVTESVSSTDTSMAPDETSTTVLPTSDGTTTDSATTTESATAPATITTSEAPSTPTFIRNGGFEDSSISPSPWELYNGEATISVVCDVKHDGRNSVLMIHSQRAIPDYLRQRLQGPITAGVAYTMSAWVKATPSCPYVLLQCSYQSNNWESSAAIDITAAAGQWTHVSSTCTYTQEQINSGDLYLMVGLGCFGVPGNQGYIDTVDFSA</sequence>
<gene>
    <name evidence="4" type="ORF">FBEOM_13260</name>
</gene>
<keyword evidence="5" id="KW-1185">Reference proteome</keyword>
<evidence type="ECO:0000313" key="4">
    <source>
        <dbReference type="EMBL" id="KAF4332942.1"/>
    </source>
</evidence>
<dbReference type="InterPro" id="IPR008979">
    <property type="entry name" value="Galactose-bd-like_sf"/>
</dbReference>
<evidence type="ECO:0000256" key="1">
    <source>
        <dbReference type="ARBA" id="ARBA00022801"/>
    </source>
</evidence>
<reference evidence="4" key="1">
    <citation type="journal article" date="2017" name="Mycologia">
        <title>Fusarium algeriense, sp. nov., a novel toxigenic crown rot pathogen of durum wheat from Algeria is nested in the Fusarium burgessii species complex.</title>
        <authorList>
            <person name="Laraba I."/>
            <person name="Keddad A."/>
            <person name="Boureghda H."/>
            <person name="Abdallah N."/>
            <person name="Vaughan M.M."/>
            <person name="Proctor R.H."/>
            <person name="Busman M."/>
            <person name="O'Donnell K."/>
        </authorList>
    </citation>
    <scope>NUCLEOTIDE SEQUENCE</scope>
    <source>
        <strain evidence="4">NRRL 25174</strain>
    </source>
</reference>
<evidence type="ECO:0000313" key="5">
    <source>
        <dbReference type="Proteomes" id="UP000730481"/>
    </source>
</evidence>
<dbReference type="OrthoDB" id="5093542at2759"/>
<evidence type="ECO:0000256" key="2">
    <source>
        <dbReference type="SAM" id="MobiDB-lite"/>
    </source>
</evidence>
<dbReference type="InterPro" id="IPR003305">
    <property type="entry name" value="CenC_carb-bd"/>
</dbReference>
<organism evidence="4 5">
    <name type="scientific">Fusarium beomiforme</name>
    <dbReference type="NCBI Taxonomy" id="44412"/>
    <lineage>
        <taxon>Eukaryota</taxon>
        <taxon>Fungi</taxon>
        <taxon>Dikarya</taxon>
        <taxon>Ascomycota</taxon>
        <taxon>Pezizomycotina</taxon>
        <taxon>Sordariomycetes</taxon>
        <taxon>Hypocreomycetidae</taxon>
        <taxon>Hypocreales</taxon>
        <taxon>Nectriaceae</taxon>
        <taxon>Fusarium</taxon>
        <taxon>Fusarium burgessii species complex</taxon>
    </lineage>
</organism>
<dbReference type="EMBL" id="PVQB02000937">
    <property type="protein sequence ID" value="KAF4332942.1"/>
    <property type="molecule type" value="Genomic_DNA"/>
</dbReference>
<dbReference type="Proteomes" id="UP000730481">
    <property type="component" value="Unassembled WGS sequence"/>
</dbReference>
<name>A0A9P5A693_9HYPO</name>
<dbReference type="AlphaFoldDB" id="A0A9P5A693"/>
<dbReference type="Gene3D" id="2.60.120.260">
    <property type="entry name" value="Galactose-binding domain-like"/>
    <property type="match status" value="1"/>
</dbReference>
<accession>A0A9P5A693</accession>
<feature type="compositionally biased region" description="Low complexity" evidence="2">
    <location>
        <begin position="1"/>
        <end position="36"/>
    </location>
</feature>
<feature type="compositionally biased region" description="Low complexity" evidence="2">
    <location>
        <begin position="48"/>
        <end position="80"/>
    </location>
</feature>
<dbReference type="Pfam" id="PF02018">
    <property type="entry name" value="CBM_4_9"/>
    <property type="match status" value="1"/>
</dbReference>
<reference evidence="4" key="2">
    <citation type="submission" date="2020-02" db="EMBL/GenBank/DDBJ databases">
        <title>Identification and distribution of gene clusters putatively required for synthesis of sphingolipid metabolism inhibitors in phylogenetically diverse species of the filamentous fungus Fusarium.</title>
        <authorList>
            <person name="Kim H.-S."/>
            <person name="Busman M."/>
            <person name="Brown D.W."/>
            <person name="Divon H."/>
            <person name="Uhlig S."/>
            <person name="Proctor R.H."/>
        </authorList>
    </citation>
    <scope>NUCLEOTIDE SEQUENCE</scope>
    <source>
        <strain evidence="4">NRRL 25174</strain>
    </source>
</reference>
<evidence type="ECO:0000259" key="3">
    <source>
        <dbReference type="Pfam" id="PF02018"/>
    </source>
</evidence>
<dbReference type="GO" id="GO:0016798">
    <property type="term" value="F:hydrolase activity, acting on glycosyl bonds"/>
    <property type="evidence" value="ECO:0007669"/>
    <property type="project" value="InterPro"/>
</dbReference>
<feature type="domain" description="CBM-cenC" evidence="3">
    <location>
        <begin position="82"/>
        <end position="211"/>
    </location>
</feature>
<feature type="region of interest" description="Disordered" evidence="2">
    <location>
        <begin position="1"/>
        <end position="87"/>
    </location>
</feature>